<organism evidence="1 2">
    <name type="scientific">Mariniradius saccharolyticus AK6</name>
    <dbReference type="NCBI Taxonomy" id="1239962"/>
    <lineage>
        <taxon>Bacteria</taxon>
        <taxon>Pseudomonadati</taxon>
        <taxon>Bacteroidota</taxon>
        <taxon>Cytophagia</taxon>
        <taxon>Cytophagales</taxon>
        <taxon>Cyclobacteriaceae</taxon>
        <taxon>Mariniradius</taxon>
    </lineage>
</organism>
<dbReference type="AlphaFoldDB" id="M7X2A5"/>
<dbReference type="RefSeq" id="WP_008630294.1">
    <property type="nucleotide sequence ID" value="NZ_AMZY02000018.1"/>
</dbReference>
<comment type="caution">
    <text evidence="1">The sequence shown here is derived from an EMBL/GenBank/DDBJ whole genome shotgun (WGS) entry which is preliminary data.</text>
</comment>
<name>M7X2A5_9BACT</name>
<evidence type="ECO:0008006" key="3">
    <source>
        <dbReference type="Google" id="ProtNLM"/>
    </source>
</evidence>
<accession>M7X2A5</accession>
<dbReference type="InParanoid" id="M7X2A5"/>
<dbReference type="Proteomes" id="UP000010953">
    <property type="component" value="Unassembled WGS sequence"/>
</dbReference>
<evidence type="ECO:0000313" key="2">
    <source>
        <dbReference type="Proteomes" id="UP000010953"/>
    </source>
</evidence>
<keyword evidence="2" id="KW-1185">Reference proteome</keyword>
<gene>
    <name evidence="1" type="ORF">C943_01906</name>
</gene>
<protein>
    <recommendedName>
        <fullName evidence="3">Lipoprotein</fullName>
    </recommendedName>
</protein>
<proteinExistence type="predicted"/>
<sequence length="297" mass="34003">MRTSSIIPFFLLLLLLFAGCETSDYLEDAEAFQITRNGELVLDLSDIELYDFSTHILYLNENNRLNGDFDQLNGATVIVDGQELYTLRIQEPHSSAIHPGPQIFRMTDTFGDFAFRIRFVSLTDGTSPAPVDPRENPKIRNALKRHGKLREGLALEILSVESQGSLVKTKVRLRNIDSFSYYHLDPVKMGNGLFHFYTNGLSFFNPAIKSYIYDQSVAQSPEPWNYWTKEWLSEIQPNESKDLVFTYNLGTVPAGQELRFSFDFPSPELSIKNRNDLYFKSSRIWLGSVGDTKVVRF</sequence>
<dbReference type="OrthoDB" id="837067at2"/>
<dbReference type="PROSITE" id="PS51257">
    <property type="entry name" value="PROKAR_LIPOPROTEIN"/>
    <property type="match status" value="1"/>
</dbReference>
<reference evidence="1" key="1">
    <citation type="submission" date="2013-01" db="EMBL/GenBank/DDBJ databases">
        <title>Genome assembly of Mariniradius saccharolyticus AK6.</title>
        <authorList>
            <person name="Vaidya B."/>
            <person name="Khatri I."/>
            <person name="Tanuku N.R.S."/>
            <person name="Subramanian S."/>
            <person name="Pinnaka A."/>
        </authorList>
    </citation>
    <scope>NUCLEOTIDE SEQUENCE [LARGE SCALE GENOMIC DNA]</scope>
    <source>
        <strain evidence="1">AK6</strain>
    </source>
</reference>
<dbReference type="EMBL" id="AMZY02000018">
    <property type="protein sequence ID" value="EMS31635.1"/>
    <property type="molecule type" value="Genomic_DNA"/>
</dbReference>
<evidence type="ECO:0000313" key="1">
    <source>
        <dbReference type="EMBL" id="EMS31635.1"/>
    </source>
</evidence>